<dbReference type="Proteomes" id="UP000198379">
    <property type="component" value="Unassembled WGS sequence"/>
</dbReference>
<evidence type="ECO:0000256" key="1">
    <source>
        <dbReference type="ARBA" id="ARBA00004141"/>
    </source>
</evidence>
<keyword evidence="5" id="KW-1003">Cell membrane</keyword>
<feature type="transmembrane region" description="Helical" evidence="5">
    <location>
        <begin position="101"/>
        <end position="119"/>
    </location>
</feature>
<feature type="transmembrane region" description="Helical" evidence="5">
    <location>
        <begin position="249"/>
        <end position="268"/>
    </location>
</feature>
<keyword evidence="5" id="KW-0811">Translocation</keyword>
<dbReference type="PRINTS" id="PR01840">
    <property type="entry name" value="TATCFAMILY"/>
</dbReference>
<dbReference type="GO" id="GO:0009977">
    <property type="term" value="F:proton motive force dependent protein transmembrane transporter activity"/>
    <property type="evidence" value="ECO:0007669"/>
    <property type="project" value="TreeGrafter"/>
</dbReference>
<dbReference type="PANTHER" id="PTHR30371:SF0">
    <property type="entry name" value="SEC-INDEPENDENT PROTEIN TRANSLOCASE PROTEIN TATC, CHLOROPLASTIC-RELATED"/>
    <property type="match status" value="1"/>
</dbReference>
<feature type="transmembrane region" description="Helical" evidence="5">
    <location>
        <begin position="193"/>
        <end position="214"/>
    </location>
</feature>
<dbReference type="GO" id="GO:0065002">
    <property type="term" value="P:intracellular protein transmembrane transport"/>
    <property type="evidence" value="ECO:0007669"/>
    <property type="project" value="TreeGrafter"/>
</dbReference>
<keyword evidence="7" id="KW-1185">Reference proteome</keyword>
<dbReference type="GO" id="GO:0033281">
    <property type="term" value="C:TAT protein transport complex"/>
    <property type="evidence" value="ECO:0007669"/>
    <property type="project" value="UniProtKB-UniRule"/>
</dbReference>
<protein>
    <recommendedName>
        <fullName evidence="5">Sec-independent protein translocase protein TatC</fullName>
    </recommendedName>
</protein>
<evidence type="ECO:0000313" key="6">
    <source>
        <dbReference type="EMBL" id="SNR84168.1"/>
    </source>
</evidence>
<dbReference type="NCBIfam" id="TIGR00945">
    <property type="entry name" value="tatC"/>
    <property type="match status" value="1"/>
</dbReference>
<comment type="function">
    <text evidence="5">Part of the twin-arginine translocation (Tat) system that transports large folded proteins containing a characteristic twin-arginine motif in their signal peptide across membranes.</text>
</comment>
<dbReference type="RefSeq" id="WP_089371650.1">
    <property type="nucleotide sequence ID" value="NZ_BMEP01000001.1"/>
</dbReference>
<keyword evidence="2 5" id="KW-0812">Transmembrane</keyword>
<dbReference type="PANTHER" id="PTHR30371">
    <property type="entry name" value="SEC-INDEPENDENT PROTEIN TRANSLOCASE PROTEIN TATC"/>
    <property type="match status" value="1"/>
</dbReference>
<dbReference type="Pfam" id="PF00902">
    <property type="entry name" value="TatC"/>
    <property type="match status" value="1"/>
</dbReference>
<dbReference type="GO" id="GO:0043953">
    <property type="term" value="P:protein transport by the Tat complex"/>
    <property type="evidence" value="ECO:0007669"/>
    <property type="project" value="UniProtKB-UniRule"/>
</dbReference>
<feature type="transmembrane region" description="Helical" evidence="5">
    <location>
        <begin position="226"/>
        <end position="243"/>
    </location>
</feature>
<comment type="subcellular location">
    <subcellularLocation>
        <location evidence="5">Cell membrane</location>
        <topology evidence="5">Multi-pass membrane protein</topology>
    </subcellularLocation>
    <subcellularLocation>
        <location evidence="1">Membrane</location>
        <topology evidence="1">Multi-pass membrane protein</topology>
    </subcellularLocation>
</comment>
<name>A0A238ZMH6_9FLAO</name>
<comment type="subunit">
    <text evidence="5">Forms a complex with TatA.</text>
</comment>
<evidence type="ECO:0000256" key="2">
    <source>
        <dbReference type="ARBA" id="ARBA00022692"/>
    </source>
</evidence>
<keyword evidence="4 5" id="KW-0472">Membrane</keyword>
<feature type="transmembrane region" description="Helical" evidence="5">
    <location>
        <begin position="140"/>
        <end position="159"/>
    </location>
</feature>
<comment type="similarity">
    <text evidence="5">Belongs to the TatC family.</text>
</comment>
<reference evidence="6 7" key="1">
    <citation type="submission" date="2017-06" db="EMBL/GenBank/DDBJ databases">
        <authorList>
            <person name="Kim H.J."/>
            <person name="Triplett B.A."/>
        </authorList>
    </citation>
    <scope>NUCLEOTIDE SEQUENCE [LARGE SCALE GENOMIC DNA]</scope>
    <source>
        <strain evidence="6 7">DSM 25597</strain>
    </source>
</reference>
<dbReference type="OrthoDB" id="9777044at2"/>
<dbReference type="AlphaFoldDB" id="A0A238ZMH6"/>
<evidence type="ECO:0000256" key="3">
    <source>
        <dbReference type="ARBA" id="ARBA00022989"/>
    </source>
</evidence>
<keyword evidence="5" id="KW-0813">Transport</keyword>
<evidence type="ECO:0000256" key="4">
    <source>
        <dbReference type="ARBA" id="ARBA00023136"/>
    </source>
</evidence>
<dbReference type="HAMAP" id="MF_00902">
    <property type="entry name" value="TatC"/>
    <property type="match status" value="1"/>
</dbReference>
<dbReference type="EMBL" id="FZNY01000003">
    <property type="protein sequence ID" value="SNR84168.1"/>
    <property type="molecule type" value="Genomic_DNA"/>
</dbReference>
<keyword evidence="5" id="KW-0653">Protein transport</keyword>
<keyword evidence="3 5" id="KW-1133">Transmembrane helix</keyword>
<evidence type="ECO:0000256" key="5">
    <source>
        <dbReference type="HAMAP-Rule" id="MF_00902"/>
    </source>
</evidence>
<feature type="transmembrane region" description="Helical" evidence="5">
    <location>
        <begin position="31"/>
        <end position="53"/>
    </location>
</feature>
<evidence type="ECO:0000313" key="7">
    <source>
        <dbReference type="Proteomes" id="UP000198379"/>
    </source>
</evidence>
<sequence length="281" mass="31603">MAAKNTKKQEAEMSFLDHLEELRWHLIRSTLAVVIIGTVAFIFIDFLFEVIILGPSYPEFVSYDILCRISNLVGMEKGCIGEGDLDFIIQSRKVGAQFNTAIWTSITTGVVVGFPYILYEFWKFISPGLYDNERKSSKGFIIIASLLFFIGAFFGYYVIAPLSINFLSGFKVADVIQNEFDIDSYVGLMRASILAAGIIFELPIIMYFLTKIGLVTPEFLKKNRKYALVIVLILSAIITPPDISTQVIVAVPVLILYEVSIVISRIVLKREAKRLKKQQAS</sequence>
<dbReference type="InterPro" id="IPR002033">
    <property type="entry name" value="TatC"/>
</dbReference>
<organism evidence="6 7">
    <name type="scientific">Dokdonia pacifica</name>
    <dbReference type="NCBI Taxonomy" id="1627892"/>
    <lineage>
        <taxon>Bacteria</taxon>
        <taxon>Pseudomonadati</taxon>
        <taxon>Bacteroidota</taxon>
        <taxon>Flavobacteriia</taxon>
        <taxon>Flavobacteriales</taxon>
        <taxon>Flavobacteriaceae</taxon>
        <taxon>Dokdonia</taxon>
    </lineage>
</organism>
<gene>
    <name evidence="5" type="primary">tatC</name>
    <name evidence="6" type="ORF">SAMN06265376_103330</name>
</gene>
<accession>A0A238ZMH6</accession>
<proteinExistence type="inferred from homology"/>